<keyword evidence="2" id="KW-1185">Reference proteome</keyword>
<protein>
    <submittedName>
        <fullName evidence="3">Uncharacterized protein</fullName>
    </submittedName>
</protein>
<evidence type="ECO:0000256" key="1">
    <source>
        <dbReference type="SAM" id="MobiDB-lite"/>
    </source>
</evidence>
<feature type="compositionally biased region" description="Polar residues" evidence="1">
    <location>
        <begin position="28"/>
        <end position="38"/>
    </location>
</feature>
<evidence type="ECO:0000313" key="3">
    <source>
        <dbReference type="WBParaSite" id="nRc.2.0.1.t09082-RA"/>
    </source>
</evidence>
<reference evidence="3" key="1">
    <citation type="submission" date="2022-11" db="UniProtKB">
        <authorList>
            <consortium name="WormBaseParasite"/>
        </authorList>
    </citation>
    <scope>IDENTIFICATION</scope>
</reference>
<sequence>MHSVVNSDPKVRQYFSQHRNSWRRRNGQCRNNPASNWQAPKRSRNGGTEMCLPLTIQQNNKTLQFKNKTKQSNKTKHTQFLDLKGNLWKERILRDSRWETFQNITLL</sequence>
<proteinExistence type="predicted"/>
<accession>A0A915I4L6</accession>
<dbReference type="Proteomes" id="UP000887565">
    <property type="component" value="Unplaced"/>
</dbReference>
<evidence type="ECO:0000313" key="2">
    <source>
        <dbReference type="Proteomes" id="UP000887565"/>
    </source>
</evidence>
<feature type="region of interest" description="Disordered" evidence="1">
    <location>
        <begin position="19"/>
        <end position="48"/>
    </location>
</feature>
<dbReference type="AlphaFoldDB" id="A0A915I4L6"/>
<name>A0A915I4L6_ROMCU</name>
<organism evidence="2 3">
    <name type="scientific">Romanomermis culicivorax</name>
    <name type="common">Nematode worm</name>
    <dbReference type="NCBI Taxonomy" id="13658"/>
    <lineage>
        <taxon>Eukaryota</taxon>
        <taxon>Metazoa</taxon>
        <taxon>Ecdysozoa</taxon>
        <taxon>Nematoda</taxon>
        <taxon>Enoplea</taxon>
        <taxon>Dorylaimia</taxon>
        <taxon>Mermithida</taxon>
        <taxon>Mermithoidea</taxon>
        <taxon>Mermithidae</taxon>
        <taxon>Romanomermis</taxon>
    </lineage>
</organism>
<dbReference type="WBParaSite" id="nRc.2.0.1.t09082-RA">
    <property type="protein sequence ID" value="nRc.2.0.1.t09082-RA"/>
    <property type="gene ID" value="nRc.2.0.1.g09082"/>
</dbReference>